<dbReference type="InterPro" id="IPR011249">
    <property type="entry name" value="Metalloenz_LuxS/M16"/>
</dbReference>
<dbReference type="EMBL" id="NXLZ01000010">
    <property type="protein sequence ID" value="TKX30461.1"/>
    <property type="molecule type" value="Genomic_DNA"/>
</dbReference>
<evidence type="ECO:0000259" key="1">
    <source>
        <dbReference type="Pfam" id="PF05193"/>
    </source>
</evidence>
<dbReference type="PANTHER" id="PTHR11851:SF225">
    <property type="entry name" value="NON-PEPTIDASE HOMOLOG YMXG"/>
    <property type="match status" value="1"/>
</dbReference>
<sequence length="406" mass="46842">MQYLESKGVKIPFIFEKNQDLPIVVLKLVFQNCGRSYDEIAGLAKMFSRILNEGVDDKFFKELEFRAISLEANSGFESLEINLSCLKEHFKFAIKQLENLLLKPRIEEKILKKLKINVLGELASKNSDFDYLAKNLLNSEIFEYPEFQSPSDGDEKSIENIALESLYRYYKKAICLSNLVCIIGGDIEEKKARELLICLLDKLDKGMLSKNKKYEFCKKNKDKILIRKESEQAYIYFATPFFSALQDKDIHLAKIALFVLGQGGFGSRVMEEIRVKRGLAYSAYAMLDINLSYSRVFGYLQTKNESSVEAKKIVKEVFSNFLKHGIDTNELTQAKNFLIGSSPLRYESLSKRLAIAFNEYYQGLEQGYYKKELDLIQKVKLEEINAYIKQHKEILNMSFASIQNEN</sequence>
<comment type="caution">
    <text evidence="2">The sequence shown here is derived from an EMBL/GenBank/DDBJ whole genome shotgun (WGS) entry which is preliminary data.</text>
</comment>
<evidence type="ECO:0000313" key="2">
    <source>
        <dbReference type="EMBL" id="TKX30461.1"/>
    </source>
</evidence>
<dbReference type="RefSeq" id="WP_137620917.1">
    <property type="nucleotide sequence ID" value="NZ_NXLZ01000010.1"/>
</dbReference>
<proteinExistence type="predicted"/>
<dbReference type="AlphaFoldDB" id="A0A4U7BJ93"/>
<dbReference type="InterPro" id="IPR050361">
    <property type="entry name" value="MPP/UQCRC_Complex"/>
</dbReference>
<feature type="domain" description="Peptidase M16 C-terminal" evidence="1">
    <location>
        <begin position="161"/>
        <end position="336"/>
    </location>
</feature>
<evidence type="ECO:0000313" key="3">
    <source>
        <dbReference type="Proteomes" id="UP000308838"/>
    </source>
</evidence>
<keyword evidence="3" id="KW-1185">Reference proteome</keyword>
<reference evidence="2 3" key="1">
    <citation type="submission" date="2018-05" db="EMBL/GenBank/DDBJ databases">
        <title>Novel Campyloabacter and Helicobacter Species and Strains.</title>
        <authorList>
            <person name="Mannion A.J."/>
            <person name="Shen Z."/>
            <person name="Fox J.G."/>
        </authorList>
    </citation>
    <scope>NUCLEOTIDE SEQUENCE [LARGE SCALE GENOMIC DNA]</scope>
    <source>
        <strain evidence="3">MIT17-664</strain>
    </source>
</reference>
<gene>
    <name evidence="2" type="ORF">CQA69_06145</name>
</gene>
<dbReference type="OrthoDB" id="9811314at2"/>
<dbReference type="SUPFAM" id="SSF63411">
    <property type="entry name" value="LuxS/MPP-like metallohydrolase"/>
    <property type="match status" value="2"/>
</dbReference>
<dbReference type="GO" id="GO:0046872">
    <property type="term" value="F:metal ion binding"/>
    <property type="evidence" value="ECO:0007669"/>
    <property type="project" value="InterPro"/>
</dbReference>
<name>A0A4U7BJ93_9BACT</name>
<organism evidence="2 3">
    <name type="scientific">Campylobacter estrildidarum</name>
    <dbReference type="NCBI Taxonomy" id="2510189"/>
    <lineage>
        <taxon>Bacteria</taxon>
        <taxon>Pseudomonadati</taxon>
        <taxon>Campylobacterota</taxon>
        <taxon>Epsilonproteobacteria</taxon>
        <taxon>Campylobacterales</taxon>
        <taxon>Campylobacteraceae</taxon>
        <taxon>Campylobacter</taxon>
    </lineage>
</organism>
<dbReference type="Pfam" id="PF05193">
    <property type="entry name" value="Peptidase_M16_C"/>
    <property type="match status" value="1"/>
</dbReference>
<dbReference type="Gene3D" id="3.30.830.10">
    <property type="entry name" value="Metalloenzyme, LuxS/M16 peptidase-like"/>
    <property type="match status" value="2"/>
</dbReference>
<dbReference type="InterPro" id="IPR007863">
    <property type="entry name" value="Peptidase_M16_C"/>
</dbReference>
<dbReference type="PANTHER" id="PTHR11851">
    <property type="entry name" value="METALLOPROTEASE"/>
    <property type="match status" value="1"/>
</dbReference>
<dbReference type="Proteomes" id="UP000308838">
    <property type="component" value="Unassembled WGS sequence"/>
</dbReference>
<accession>A0A4U7BJ93</accession>
<protein>
    <submittedName>
        <fullName evidence="2">Insulinase family protein</fullName>
    </submittedName>
</protein>